<evidence type="ECO:0000313" key="1">
    <source>
        <dbReference type="EMBL" id="UKJ88070.2"/>
    </source>
</evidence>
<organism evidence="1 2">
    <name type="scientific">Theileria orientalis</name>
    <dbReference type="NCBI Taxonomy" id="68886"/>
    <lineage>
        <taxon>Eukaryota</taxon>
        <taxon>Sar</taxon>
        <taxon>Alveolata</taxon>
        <taxon>Apicomplexa</taxon>
        <taxon>Aconoidasida</taxon>
        <taxon>Piroplasmida</taxon>
        <taxon>Theileriidae</taxon>
        <taxon>Theileria</taxon>
    </lineage>
</organism>
<protein>
    <submittedName>
        <fullName evidence="1">Uncharacterized protein</fullName>
    </submittedName>
</protein>
<dbReference type="Proteomes" id="UP000244803">
    <property type="component" value="Chromosome 1"/>
</dbReference>
<dbReference type="AlphaFoldDB" id="A0A976QRE7"/>
<sequence length="344" mass="40082">MFNLLSLDAFQLTRYITSRFNKKLAKSDLNEIRDLSFQILGNKESFNSDSKSLFKIYYTLVKAYHNGVIDNKVNKTFPYQHNIYVNYIKNKPNDINGSSDSTIDATSVASNHKISSNDDSDRVVDSCSEYMNKSINKIIISTFNDDFENTLNNYLHNVKDDRVVLLKLCIKLLIEFWTKNTLDSRLVNSIRDNISLNVDQITNDFGTDITNLIEAYLLLILTKCYDEEVTNDFVKLVNNNFTNIIPQEKLRVFYGLSNVPENQAVNNLLSRFLIHFQRNNRVLDKIVDFHLIPKFNNITIVDLFILLDSFVQLDYRCSCFTRNIDSEYMKSLRKQDELILVYLN</sequence>
<proteinExistence type="predicted"/>
<gene>
    <name evidence="1" type="ORF">MACJ_000513</name>
</gene>
<dbReference type="EMBL" id="CP056065">
    <property type="protein sequence ID" value="UKJ88070.2"/>
    <property type="molecule type" value="Genomic_DNA"/>
</dbReference>
<reference evidence="1" key="1">
    <citation type="submission" date="2022-07" db="EMBL/GenBank/DDBJ databases">
        <title>Evaluation of T. orientalis genome assembly methods using nanopore sequencing and analysis of variation between genomes.</title>
        <authorList>
            <person name="Yam J."/>
            <person name="Micallef M.L."/>
            <person name="Liu M."/>
            <person name="Djordjevic S.P."/>
            <person name="Bogema D.R."/>
            <person name="Jenkins C."/>
        </authorList>
    </citation>
    <scope>NUCLEOTIDE SEQUENCE</scope>
    <source>
        <strain evidence="1">Fish Creek</strain>
    </source>
</reference>
<name>A0A976QRE7_THEOR</name>
<evidence type="ECO:0000313" key="2">
    <source>
        <dbReference type="Proteomes" id="UP000244803"/>
    </source>
</evidence>
<accession>A0A976QRE7</accession>
<dbReference type="OrthoDB" id="366014at2759"/>